<evidence type="ECO:0000313" key="2">
    <source>
        <dbReference type="EMBL" id="EIT67736.1"/>
    </source>
</evidence>
<dbReference type="PROSITE" id="PS50994">
    <property type="entry name" value="INTEGRASE"/>
    <property type="match status" value="1"/>
</dbReference>
<gene>
    <name evidence="2" type="ORF">WQQ_41710</name>
</gene>
<feature type="domain" description="Integrase catalytic" evidence="1">
    <location>
        <begin position="45"/>
        <end position="226"/>
    </location>
</feature>
<protein>
    <recommendedName>
        <fullName evidence="1">Integrase catalytic domain-containing protein</fullName>
    </recommendedName>
</protein>
<name>I8HWL7_9GAMM</name>
<dbReference type="GO" id="GO:0015074">
    <property type="term" value="P:DNA integration"/>
    <property type="evidence" value="ECO:0007669"/>
    <property type="project" value="InterPro"/>
</dbReference>
<dbReference type="PANTHER" id="PTHR35004">
    <property type="entry name" value="TRANSPOSASE RV3428C-RELATED"/>
    <property type="match status" value="1"/>
</dbReference>
<organism evidence="2 3">
    <name type="scientific">Hydrocarboniphaga effusa AP103</name>
    <dbReference type="NCBI Taxonomy" id="1172194"/>
    <lineage>
        <taxon>Bacteria</taxon>
        <taxon>Pseudomonadati</taxon>
        <taxon>Pseudomonadota</taxon>
        <taxon>Gammaproteobacteria</taxon>
        <taxon>Nevskiales</taxon>
        <taxon>Nevskiaceae</taxon>
        <taxon>Hydrocarboniphaga</taxon>
    </lineage>
</organism>
<keyword evidence="3" id="KW-1185">Reference proteome</keyword>
<dbReference type="NCBIfam" id="NF033546">
    <property type="entry name" value="transpos_IS21"/>
    <property type="match status" value="1"/>
</dbReference>
<comment type="caution">
    <text evidence="2">The sequence shown here is derived from an EMBL/GenBank/DDBJ whole genome shotgun (WGS) entry which is preliminary data.</text>
</comment>
<dbReference type="STRING" id="1172194.WQQ_41710"/>
<dbReference type="PATRIC" id="fig|1172194.4.peg.4050"/>
<dbReference type="PANTHER" id="PTHR35004:SF8">
    <property type="entry name" value="TRANSPOSASE RV3428C-RELATED"/>
    <property type="match status" value="1"/>
</dbReference>
<sequence>MAQPDATLMVIWEDWIETEADGVGYQQFAKLYRSWLNKQKLTLRKIHRAGVNTFVDYAGATIPIYLEDGTIRDASVFVGVLGASNYTFGYLCWGQSIPDFIDANNRMLQFFGGVTEFIVPDNLKSAVIVAGLKRLKLNQNYREWAVHNGTIVLPARVEKPKDKASAEVGVQIAQRHIVFRMRQQRWHSLEEANAALRVFLDKLNSRPFAKMPGTRRERYESIDKPALKELPTTVFEPSEIVIRKKVGDEYHVEYGGNFYSVPYALAHTFVDLRVTRSTIEILQHHRRIHSHQRSYGTRDRITAREHLPDAHRHYLDGEPSALLDWAALTGPSTQAVVSSWLTRGSQFHTGLVMARGLRSEADAYDSKRIESACKLALEIRSTTLSGIRTILLTEADLRPRALAAPSNTIHHDNIRGPGYYDSTPEPSL</sequence>
<proteinExistence type="predicted"/>
<evidence type="ECO:0000313" key="3">
    <source>
        <dbReference type="Proteomes" id="UP000003704"/>
    </source>
</evidence>
<accession>I8HWL7</accession>
<dbReference type="EMBL" id="AKGD01000004">
    <property type="protein sequence ID" value="EIT67736.1"/>
    <property type="molecule type" value="Genomic_DNA"/>
</dbReference>
<dbReference type="InterPro" id="IPR001584">
    <property type="entry name" value="Integrase_cat-core"/>
</dbReference>
<evidence type="ECO:0000259" key="1">
    <source>
        <dbReference type="PROSITE" id="PS50994"/>
    </source>
</evidence>
<reference evidence="2 3" key="1">
    <citation type="journal article" date="2012" name="J. Bacteriol.">
        <title>Genome Sequence of n-Alkane-Degrading Hydrocarboniphaga effusa Strain AP103T (ATCC BAA-332T).</title>
        <authorList>
            <person name="Chang H.K."/>
            <person name="Zylstra G.J."/>
            <person name="Chae J.C."/>
        </authorList>
    </citation>
    <scope>NUCLEOTIDE SEQUENCE [LARGE SCALE GENOMIC DNA]</scope>
    <source>
        <strain evidence="2 3">AP103</strain>
    </source>
</reference>
<dbReference type="InterPro" id="IPR054353">
    <property type="entry name" value="IstA-like_C"/>
</dbReference>
<dbReference type="Pfam" id="PF22483">
    <property type="entry name" value="Mu-transpos_C_2"/>
    <property type="match status" value="1"/>
</dbReference>
<dbReference type="Proteomes" id="UP000003704">
    <property type="component" value="Unassembled WGS sequence"/>
</dbReference>
<dbReference type="AlphaFoldDB" id="I8HWL7"/>